<dbReference type="EMBL" id="JH712069">
    <property type="protein sequence ID" value="EFO13734.1"/>
    <property type="molecule type" value="Genomic_DNA"/>
</dbReference>
<dbReference type="AlphaFoldDB" id="A0A1S0THJ7"/>
<dbReference type="RefSeq" id="XP_003150335.1">
    <property type="nucleotide sequence ID" value="XM_003150287.1"/>
</dbReference>
<organism evidence="1">
    <name type="scientific">Loa loa</name>
    <name type="common">Eye worm</name>
    <name type="synonym">Filaria loa</name>
    <dbReference type="NCBI Taxonomy" id="7209"/>
    <lineage>
        <taxon>Eukaryota</taxon>
        <taxon>Metazoa</taxon>
        <taxon>Ecdysozoa</taxon>
        <taxon>Nematoda</taxon>
        <taxon>Chromadorea</taxon>
        <taxon>Rhabditida</taxon>
        <taxon>Spirurina</taxon>
        <taxon>Spiruromorpha</taxon>
        <taxon>Filarioidea</taxon>
        <taxon>Onchocercidae</taxon>
        <taxon>Loa</taxon>
    </lineage>
</organism>
<proteinExistence type="predicted"/>
<feature type="non-terminal residue" evidence="1">
    <location>
        <position position="60"/>
    </location>
</feature>
<reference evidence="1" key="1">
    <citation type="submission" date="2012-04" db="EMBL/GenBank/DDBJ databases">
        <title>The Genome Sequence of Loa loa.</title>
        <authorList>
            <consortium name="The Broad Institute Genome Sequencing Platform"/>
            <consortium name="Broad Institute Genome Sequencing Center for Infectious Disease"/>
            <person name="Nutman T.B."/>
            <person name="Fink D.L."/>
            <person name="Russ C."/>
            <person name="Young S."/>
            <person name="Zeng Q."/>
            <person name="Gargeya S."/>
            <person name="Alvarado L."/>
            <person name="Berlin A."/>
            <person name="Chapman S.B."/>
            <person name="Chen Z."/>
            <person name="Freedman E."/>
            <person name="Gellesch M."/>
            <person name="Goldberg J."/>
            <person name="Griggs A."/>
            <person name="Gujja S."/>
            <person name="Heilman E.R."/>
            <person name="Heiman D."/>
            <person name="Howarth C."/>
            <person name="Mehta T."/>
            <person name="Neiman D."/>
            <person name="Pearson M."/>
            <person name="Roberts A."/>
            <person name="Saif S."/>
            <person name="Shea T."/>
            <person name="Shenoy N."/>
            <person name="Sisk P."/>
            <person name="Stolte C."/>
            <person name="Sykes S."/>
            <person name="White J."/>
            <person name="Yandava C."/>
            <person name="Haas B."/>
            <person name="Henn M.R."/>
            <person name="Nusbaum C."/>
            <person name="Birren B."/>
        </authorList>
    </citation>
    <scope>NUCLEOTIDE SEQUENCE [LARGE SCALE GENOMIC DNA]</scope>
</reference>
<dbReference type="KEGG" id="loa:LOAG_14793"/>
<evidence type="ECO:0000313" key="1">
    <source>
        <dbReference type="EMBL" id="EFO13734.1"/>
    </source>
</evidence>
<dbReference type="CTD" id="9952277"/>
<sequence>MAKITRWRRCRSSLRMIVGFKCIMEIPFSLFTSSYIWTNFENWTKEKEDFVIMELSYKRI</sequence>
<gene>
    <name evidence="1" type="ORF">LOAG_14793</name>
</gene>
<protein>
    <submittedName>
        <fullName evidence="1">Uncharacterized protein</fullName>
    </submittedName>
</protein>
<name>A0A1S0THJ7_LOALO</name>
<accession>A0A1S0THJ7</accession>
<dbReference type="GeneID" id="9952277"/>
<dbReference type="InParanoid" id="A0A1S0THJ7"/>